<dbReference type="EMBL" id="OBEG01000001">
    <property type="protein sequence ID" value="SNY79705.1"/>
    <property type="molecule type" value="Genomic_DNA"/>
</dbReference>
<feature type="transmembrane region" description="Helical" evidence="2">
    <location>
        <begin position="94"/>
        <end position="115"/>
    </location>
</feature>
<sequence length="263" mass="28174">MERPDMTTRPGQGMMPRPAAPGTPPWPGERNYQGEPGYRGEWADWVPRRPYDSAPEPEWEPEAEFVPEPAHFPEEDVFARMIDRSPKRPPIRRWAPALVASVAALAMTAAAFLYFRGDPAPQPTSANGPVPTAEPVAPATRCPAERVGNKIQGNGDGGTDSGPDAIFAFQYAYYVTRSAEQARAVVAPNASVPTVDAIQHGIDSIPAGTTHCVAISPGAFAGQYRVVITENRPGRDPMTYNAQLVSVARTGDRTLITGIAAAG</sequence>
<evidence type="ECO:0000256" key="1">
    <source>
        <dbReference type="SAM" id="MobiDB-lite"/>
    </source>
</evidence>
<feature type="compositionally biased region" description="Pro residues" evidence="1">
    <location>
        <begin position="18"/>
        <end position="27"/>
    </location>
</feature>
<gene>
    <name evidence="4" type="ORF">SAMN04244553_1687</name>
</gene>
<reference evidence="4 5" key="1">
    <citation type="submission" date="2017-09" db="EMBL/GenBank/DDBJ databases">
        <authorList>
            <person name="Ehlers B."/>
            <person name="Leendertz F.H."/>
        </authorList>
    </citation>
    <scope>NUCLEOTIDE SEQUENCE [LARGE SCALE GENOMIC DNA]</scope>
    <source>
        <strain evidence="4 5">DSM 45537</strain>
    </source>
</reference>
<evidence type="ECO:0000313" key="4">
    <source>
        <dbReference type="EMBL" id="SNY79705.1"/>
    </source>
</evidence>
<keyword evidence="2" id="KW-0812">Transmembrane</keyword>
<proteinExistence type="predicted"/>
<evidence type="ECO:0000313" key="5">
    <source>
        <dbReference type="Proteomes" id="UP000219565"/>
    </source>
</evidence>
<keyword evidence="2" id="KW-1133">Transmembrane helix</keyword>
<accession>A0A285L466</accession>
<dbReference type="Proteomes" id="UP000219565">
    <property type="component" value="Unassembled WGS sequence"/>
</dbReference>
<feature type="domain" description="DUF8176" evidence="3">
    <location>
        <begin position="140"/>
        <end position="260"/>
    </location>
</feature>
<evidence type="ECO:0000259" key="3">
    <source>
        <dbReference type="Pfam" id="PF26527"/>
    </source>
</evidence>
<keyword evidence="5" id="KW-1185">Reference proteome</keyword>
<evidence type="ECO:0000256" key="2">
    <source>
        <dbReference type="SAM" id="Phobius"/>
    </source>
</evidence>
<protein>
    <recommendedName>
        <fullName evidence="3">DUF8176 domain-containing protein</fullName>
    </recommendedName>
</protein>
<organism evidence="4 5">
    <name type="scientific">Nocardia amikacinitolerans</name>
    <dbReference type="NCBI Taxonomy" id="756689"/>
    <lineage>
        <taxon>Bacteria</taxon>
        <taxon>Bacillati</taxon>
        <taxon>Actinomycetota</taxon>
        <taxon>Actinomycetes</taxon>
        <taxon>Mycobacteriales</taxon>
        <taxon>Nocardiaceae</taxon>
        <taxon>Nocardia</taxon>
    </lineage>
</organism>
<dbReference type="InterPro" id="IPR058489">
    <property type="entry name" value="DUF8176"/>
</dbReference>
<dbReference type="AlphaFoldDB" id="A0A285L466"/>
<feature type="region of interest" description="Disordered" evidence="1">
    <location>
        <begin position="1"/>
        <end position="38"/>
    </location>
</feature>
<dbReference type="Pfam" id="PF26527">
    <property type="entry name" value="DUF8176"/>
    <property type="match status" value="1"/>
</dbReference>
<keyword evidence="2" id="KW-0472">Membrane</keyword>
<name>A0A285L466_9NOCA</name>